<accession>A0A1S1QMZ1</accession>
<dbReference type="EMBL" id="MBLM01000130">
    <property type="protein sequence ID" value="OHV33704.1"/>
    <property type="molecule type" value="Genomic_DNA"/>
</dbReference>
<evidence type="ECO:0000313" key="1">
    <source>
        <dbReference type="EMBL" id="OHV33704.1"/>
    </source>
</evidence>
<dbReference type="RefSeq" id="WP_071086696.1">
    <property type="nucleotide sequence ID" value="NZ_MBLM01000130.1"/>
</dbReference>
<gene>
    <name evidence="1" type="ORF">CC117_04805</name>
</gene>
<reference evidence="2" key="1">
    <citation type="submission" date="2016-07" db="EMBL/GenBank/DDBJ databases">
        <title>Sequence Frankia sp. strain CcI1.17.</title>
        <authorList>
            <person name="Ghodhbane-Gtari F."/>
            <person name="Swanson E."/>
            <person name="Gueddou A."/>
            <person name="Morris K."/>
            <person name="Hezbri K."/>
            <person name="Ktari A."/>
            <person name="Nouioui I."/>
            <person name="Abebe-Akele F."/>
            <person name="Simpson S."/>
            <person name="Thomas K."/>
            <person name="Gtari M."/>
            <person name="Tisa L.S."/>
            <person name="Hurst S."/>
        </authorList>
    </citation>
    <scope>NUCLEOTIDE SEQUENCE [LARGE SCALE GENOMIC DNA]</scope>
    <source>
        <strain evidence="2">Cc1.17</strain>
    </source>
</reference>
<dbReference type="AlphaFoldDB" id="A0A1S1QMZ1"/>
<keyword evidence="2" id="KW-1185">Reference proteome</keyword>
<proteinExistence type="predicted"/>
<name>A0A1S1QMZ1_9ACTN</name>
<sequence>MLGDRLWDDAGREWRYAAGQWADVDEVERRLVDARVVLLHGFGRPLQWLTRDDTARRWEQMRHHFEVPGQYGARGDDQDLTYAAVVWRRGDEQLLGFESFC</sequence>
<dbReference type="OrthoDB" id="5192063at2"/>
<comment type="caution">
    <text evidence="1">The sequence shown here is derived from an EMBL/GenBank/DDBJ whole genome shotgun (WGS) entry which is preliminary data.</text>
</comment>
<evidence type="ECO:0000313" key="2">
    <source>
        <dbReference type="Proteomes" id="UP000179627"/>
    </source>
</evidence>
<dbReference type="Proteomes" id="UP000179627">
    <property type="component" value="Unassembled WGS sequence"/>
</dbReference>
<protein>
    <submittedName>
        <fullName evidence="1">Uncharacterized protein</fullName>
    </submittedName>
</protein>
<organism evidence="1 2">
    <name type="scientific">Parafrankia colletiae</name>
    <dbReference type="NCBI Taxonomy" id="573497"/>
    <lineage>
        <taxon>Bacteria</taxon>
        <taxon>Bacillati</taxon>
        <taxon>Actinomycetota</taxon>
        <taxon>Actinomycetes</taxon>
        <taxon>Frankiales</taxon>
        <taxon>Frankiaceae</taxon>
        <taxon>Parafrankia</taxon>
    </lineage>
</organism>